<dbReference type="EMBL" id="PVBQ01000022">
    <property type="protein sequence ID" value="PRD45052.1"/>
    <property type="molecule type" value="Genomic_DNA"/>
</dbReference>
<protein>
    <submittedName>
        <fullName evidence="2">IclR family transcriptional regulator</fullName>
    </submittedName>
</protein>
<accession>A0A2S9IX04</accession>
<dbReference type="AlphaFoldDB" id="A0A2S9IX04"/>
<dbReference type="Proteomes" id="UP000239711">
    <property type="component" value="Unassembled WGS sequence"/>
</dbReference>
<evidence type="ECO:0000313" key="3">
    <source>
        <dbReference type="Proteomes" id="UP000239711"/>
    </source>
</evidence>
<dbReference type="SMART" id="SM00986">
    <property type="entry name" value="UDG"/>
    <property type="match status" value="1"/>
</dbReference>
<gene>
    <name evidence="2" type="ORF">C5745_18635</name>
</gene>
<organism evidence="2 3">
    <name type="scientific">Sphingobacterium haloxyli</name>
    <dbReference type="NCBI Taxonomy" id="2100533"/>
    <lineage>
        <taxon>Bacteria</taxon>
        <taxon>Pseudomonadati</taxon>
        <taxon>Bacteroidota</taxon>
        <taxon>Sphingobacteriia</taxon>
        <taxon>Sphingobacteriales</taxon>
        <taxon>Sphingobacteriaceae</taxon>
        <taxon>Sphingobacterium</taxon>
    </lineage>
</organism>
<feature type="domain" description="Uracil-DNA glycosylase-like" evidence="1">
    <location>
        <begin position="29"/>
        <end position="186"/>
    </location>
</feature>
<dbReference type="PANTHER" id="PTHR42160:SF1">
    <property type="entry name" value="URACIL-DNA GLYCOSYLASE SUPERFAMILY PROTEIN"/>
    <property type="match status" value="1"/>
</dbReference>
<evidence type="ECO:0000259" key="1">
    <source>
        <dbReference type="SMART" id="SM00986"/>
    </source>
</evidence>
<dbReference type="InterPro" id="IPR036895">
    <property type="entry name" value="Uracil-DNA_glycosylase-like_sf"/>
</dbReference>
<dbReference type="OrthoDB" id="9789139at2"/>
<dbReference type="InterPro" id="IPR047124">
    <property type="entry name" value="HI_0220.2"/>
</dbReference>
<dbReference type="InterPro" id="IPR005122">
    <property type="entry name" value="Uracil-DNA_glycosylase-like"/>
</dbReference>
<dbReference type="PANTHER" id="PTHR42160">
    <property type="entry name" value="URACIL-DNA GLYCOSYLASE SUPERFAMILY PROTEIN"/>
    <property type="match status" value="1"/>
</dbReference>
<dbReference type="RefSeq" id="WP_105718530.1">
    <property type="nucleotide sequence ID" value="NZ_PVBQ01000022.1"/>
</dbReference>
<dbReference type="SMART" id="SM00987">
    <property type="entry name" value="UreE_C"/>
    <property type="match status" value="1"/>
</dbReference>
<name>A0A2S9IX04_9SPHI</name>
<keyword evidence="3" id="KW-1185">Reference proteome</keyword>
<proteinExistence type="predicted"/>
<reference evidence="2 3" key="1">
    <citation type="submission" date="2018-02" db="EMBL/GenBank/DDBJ databases">
        <title>The draft genome of Sphingobacterium sp. 5JN-11.</title>
        <authorList>
            <person name="Liu L."/>
            <person name="Li L."/>
            <person name="Liang L."/>
            <person name="Zhang X."/>
            <person name="Wang T."/>
        </authorList>
    </citation>
    <scope>NUCLEOTIDE SEQUENCE [LARGE SCALE GENOMIC DNA]</scope>
    <source>
        <strain evidence="2 3">5JN-11</strain>
    </source>
</reference>
<dbReference type="Pfam" id="PF03167">
    <property type="entry name" value="UDG"/>
    <property type="match status" value="1"/>
</dbReference>
<dbReference type="CDD" id="cd10033">
    <property type="entry name" value="UDG_like"/>
    <property type="match status" value="1"/>
</dbReference>
<comment type="caution">
    <text evidence="2">The sequence shown here is derived from an EMBL/GenBank/DDBJ whole genome shotgun (WGS) entry which is preliminary data.</text>
</comment>
<dbReference type="Gene3D" id="3.40.470.10">
    <property type="entry name" value="Uracil-DNA glycosylase-like domain"/>
    <property type="match status" value="1"/>
</dbReference>
<sequence length="195" mass="22311">MNEEARALYLDIKCCTVCEPKLPSGANPVLTVNDQARILIIGQAPGMKVHLSGIPWDDQSGRELRGWLGVTEEIFYDSKHFAIVPMGFCYPGKGKSGDLPPRAECAPLWHERVLAQLQNVELTLLIGRYAQSYYLLEGKQKTLTETVKNFQHYLPRHFPLPHPSPRNFIWMSKNPWFKEEVVPELQERVDRILGK</sequence>
<evidence type="ECO:0000313" key="2">
    <source>
        <dbReference type="EMBL" id="PRD45052.1"/>
    </source>
</evidence>
<dbReference type="SUPFAM" id="SSF52141">
    <property type="entry name" value="Uracil-DNA glycosylase-like"/>
    <property type="match status" value="1"/>
</dbReference>